<dbReference type="EMBL" id="CDHN01000001">
    <property type="protein sequence ID" value="CEJ82689.1"/>
    <property type="molecule type" value="Genomic_DNA"/>
</dbReference>
<keyword evidence="3" id="KW-1185">Reference proteome</keyword>
<sequence>MKGHAPSRSLPQYNGPKLAPFAFQNPAEPRIEFLIVLGTGLHSEVHRARIDGKIYAAKLFCFWSIGELVPPNLITDEDADRHMNGKIIDFSQARTSPHEFLDLNRKRFKSLVAETCATDFQAFDDMMMLWMLEDPGQRVWDRFMPNWSYGRKLRHKDRYEKWFPESDCVKFDAALYDWKAAEKKRKQLAASKGATASQQKPTSGAVRKKTTRKARR</sequence>
<reference evidence="2 3" key="1">
    <citation type="journal article" date="2015" name="Genome Announc.">
        <title>Draft Genome Sequence and Gene Annotation of the Entomopathogenic Fungus Verticillium hemipterigenum.</title>
        <authorList>
            <person name="Horn F."/>
            <person name="Habel A."/>
            <person name="Scharf D.H."/>
            <person name="Dworschak J."/>
            <person name="Brakhage A.A."/>
            <person name="Guthke R."/>
            <person name="Hertweck C."/>
            <person name="Linde J."/>
        </authorList>
    </citation>
    <scope>NUCLEOTIDE SEQUENCE [LARGE SCALE GENOMIC DNA]</scope>
</reference>
<dbReference type="AlphaFoldDB" id="A0A0A1TBG3"/>
<evidence type="ECO:0000256" key="1">
    <source>
        <dbReference type="SAM" id="MobiDB-lite"/>
    </source>
</evidence>
<evidence type="ECO:0000313" key="2">
    <source>
        <dbReference type="EMBL" id="CEJ82689.1"/>
    </source>
</evidence>
<accession>A0A0A1TBG3</accession>
<feature type="region of interest" description="Disordered" evidence="1">
    <location>
        <begin position="187"/>
        <end position="216"/>
    </location>
</feature>
<evidence type="ECO:0000313" key="3">
    <source>
        <dbReference type="Proteomes" id="UP000039046"/>
    </source>
</evidence>
<gene>
    <name evidence="2" type="ORF">VHEMI02738</name>
</gene>
<dbReference type="Proteomes" id="UP000039046">
    <property type="component" value="Unassembled WGS sequence"/>
</dbReference>
<proteinExistence type="predicted"/>
<organism evidence="2 3">
    <name type="scientific">[Torrubiella] hemipterigena</name>
    <dbReference type="NCBI Taxonomy" id="1531966"/>
    <lineage>
        <taxon>Eukaryota</taxon>
        <taxon>Fungi</taxon>
        <taxon>Dikarya</taxon>
        <taxon>Ascomycota</taxon>
        <taxon>Pezizomycotina</taxon>
        <taxon>Sordariomycetes</taxon>
        <taxon>Hypocreomycetidae</taxon>
        <taxon>Hypocreales</taxon>
        <taxon>Clavicipitaceae</taxon>
        <taxon>Clavicipitaceae incertae sedis</taxon>
        <taxon>'Torrubiella' clade</taxon>
    </lineage>
</organism>
<dbReference type="Pfam" id="PF13095">
    <property type="entry name" value="FTA2"/>
    <property type="match status" value="1"/>
</dbReference>
<protein>
    <submittedName>
        <fullName evidence="2">Uncharacterized protein</fullName>
    </submittedName>
</protein>
<dbReference type="HOGENOM" id="CLU_1278417_0_0_1"/>
<name>A0A0A1TBG3_9HYPO</name>
<dbReference type="InterPro" id="IPR025213">
    <property type="entry name" value="Sim4_Fta2"/>
</dbReference>
<feature type="compositionally biased region" description="Basic residues" evidence="1">
    <location>
        <begin position="206"/>
        <end position="216"/>
    </location>
</feature>
<dbReference type="OrthoDB" id="3432781at2759"/>